<dbReference type="Proteomes" id="UP000292734">
    <property type="component" value="Unassembled WGS sequence"/>
</dbReference>
<dbReference type="SUPFAM" id="SSF52540">
    <property type="entry name" value="P-loop containing nucleoside triphosphate hydrolases"/>
    <property type="match status" value="1"/>
</dbReference>
<evidence type="ECO:0000313" key="2">
    <source>
        <dbReference type="EMBL" id="RYL96461.1"/>
    </source>
</evidence>
<dbReference type="InterPro" id="IPR002586">
    <property type="entry name" value="CobQ/CobB/MinD/ParA_Nub-bd_dom"/>
</dbReference>
<dbReference type="PANTHER" id="PTHR13696">
    <property type="entry name" value="P-LOOP CONTAINING NUCLEOSIDE TRIPHOSPHATE HYDROLASE"/>
    <property type="match status" value="1"/>
</dbReference>
<gene>
    <name evidence="2" type="ORF">EWH08_19785</name>
</gene>
<name>A0A4Q4ISK6_9SPHN</name>
<dbReference type="AlphaFoldDB" id="A0A4Q4ISK6"/>
<dbReference type="RefSeq" id="WP_129965718.1">
    <property type="nucleotide sequence ID" value="NZ_JACBZE010000027.1"/>
</dbReference>
<dbReference type="EMBL" id="SEOM01000024">
    <property type="protein sequence ID" value="RYL96461.1"/>
    <property type="molecule type" value="Genomic_DNA"/>
</dbReference>
<comment type="caution">
    <text evidence="2">The sequence shown here is derived from an EMBL/GenBank/DDBJ whole genome shotgun (WGS) entry which is preliminary data.</text>
</comment>
<dbReference type="Gene3D" id="3.40.50.300">
    <property type="entry name" value="P-loop containing nucleotide triphosphate hydrolases"/>
    <property type="match status" value="1"/>
</dbReference>
<dbReference type="PANTHER" id="PTHR13696:SF96">
    <property type="entry name" value="COBQ_COBB_MIND_PARA NUCLEOTIDE BINDING DOMAIN-CONTAINING PROTEIN"/>
    <property type="match status" value="1"/>
</dbReference>
<dbReference type="Pfam" id="PF01656">
    <property type="entry name" value="CbiA"/>
    <property type="match status" value="1"/>
</dbReference>
<dbReference type="InterPro" id="IPR050678">
    <property type="entry name" value="DNA_Partitioning_ATPase"/>
</dbReference>
<dbReference type="InterPro" id="IPR027417">
    <property type="entry name" value="P-loop_NTPase"/>
</dbReference>
<sequence>MPVVALASSKGGCGKSTTALILASAIVAAGYKVRIIDADRSARLAKWALSTAEQKSAIRRRKTRPSCYMPGGVA</sequence>
<feature type="domain" description="CobQ/CobB/MinD/ParA nucleotide binding" evidence="1">
    <location>
        <begin position="4"/>
        <end position="46"/>
    </location>
</feature>
<organism evidence="2 3">
    <name type="scientific">Sphingobium indicum</name>
    <dbReference type="NCBI Taxonomy" id="332055"/>
    <lineage>
        <taxon>Bacteria</taxon>
        <taxon>Pseudomonadati</taxon>
        <taxon>Pseudomonadota</taxon>
        <taxon>Alphaproteobacteria</taxon>
        <taxon>Sphingomonadales</taxon>
        <taxon>Sphingomonadaceae</taxon>
        <taxon>Sphingobium</taxon>
    </lineage>
</organism>
<accession>A0A4Q4ISK6</accession>
<evidence type="ECO:0000259" key="1">
    <source>
        <dbReference type="Pfam" id="PF01656"/>
    </source>
</evidence>
<reference evidence="2 3" key="1">
    <citation type="submission" date="2019-02" db="EMBL/GenBank/DDBJ databases">
        <authorList>
            <person name="Feng G."/>
        </authorList>
    </citation>
    <scope>NUCLEOTIDE SEQUENCE [LARGE SCALE GENOMIC DNA]</scope>
    <source>
        <strain evidence="2 3">DSM 26779</strain>
    </source>
</reference>
<protein>
    <recommendedName>
        <fullName evidence="1">CobQ/CobB/MinD/ParA nucleotide binding domain-containing protein</fullName>
    </recommendedName>
</protein>
<evidence type="ECO:0000313" key="3">
    <source>
        <dbReference type="Proteomes" id="UP000292734"/>
    </source>
</evidence>
<proteinExistence type="predicted"/>
<dbReference type="CDD" id="cd02042">
    <property type="entry name" value="ParAB_family"/>
    <property type="match status" value="1"/>
</dbReference>